<reference evidence="1 2" key="1">
    <citation type="journal article" date="2015" name="Proc. Natl. Acad. Sci. U.S.A.">
        <title>The resurrection genome of Boea hygrometrica: A blueprint for survival of dehydration.</title>
        <authorList>
            <person name="Xiao L."/>
            <person name="Yang G."/>
            <person name="Zhang L."/>
            <person name="Yang X."/>
            <person name="Zhao S."/>
            <person name="Ji Z."/>
            <person name="Zhou Q."/>
            <person name="Hu M."/>
            <person name="Wang Y."/>
            <person name="Chen M."/>
            <person name="Xu Y."/>
            <person name="Jin H."/>
            <person name="Xiao X."/>
            <person name="Hu G."/>
            <person name="Bao F."/>
            <person name="Hu Y."/>
            <person name="Wan P."/>
            <person name="Li L."/>
            <person name="Deng X."/>
            <person name="Kuang T."/>
            <person name="Xiang C."/>
            <person name="Zhu J.K."/>
            <person name="Oliver M.J."/>
            <person name="He Y."/>
        </authorList>
    </citation>
    <scope>NUCLEOTIDE SEQUENCE [LARGE SCALE GENOMIC DNA]</scope>
    <source>
        <strain evidence="2">cv. XS01</strain>
    </source>
</reference>
<accession>A0A2Z7BAL6</accession>
<evidence type="ECO:0000313" key="2">
    <source>
        <dbReference type="Proteomes" id="UP000250235"/>
    </source>
</evidence>
<protein>
    <submittedName>
        <fullName evidence="1">Uncharacterized protein</fullName>
    </submittedName>
</protein>
<evidence type="ECO:0000313" key="1">
    <source>
        <dbReference type="EMBL" id="KZV30430.1"/>
    </source>
</evidence>
<sequence>MEEFSRSVVGLFSAVGLLRGKSADGYSILLIQSLLLLIVVTNSKGDTYSDQLVHIFWALKLSAVTYLSEVQVISCCINDESIQTFISEEIKGGD</sequence>
<dbReference type="AlphaFoldDB" id="A0A2Z7BAL6"/>
<keyword evidence="2" id="KW-1185">Reference proteome</keyword>
<gene>
    <name evidence="1" type="ORF">F511_31013</name>
</gene>
<dbReference type="EMBL" id="KV008282">
    <property type="protein sequence ID" value="KZV30430.1"/>
    <property type="molecule type" value="Genomic_DNA"/>
</dbReference>
<organism evidence="1 2">
    <name type="scientific">Dorcoceras hygrometricum</name>
    <dbReference type="NCBI Taxonomy" id="472368"/>
    <lineage>
        <taxon>Eukaryota</taxon>
        <taxon>Viridiplantae</taxon>
        <taxon>Streptophyta</taxon>
        <taxon>Embryophyta</taxon>
        <taxon>Tracheophyta</taxon>
        <taxon>Spermatophyta</taxon>
        <taxon>Magnoliopsida</taxon>
        <taxon>eudicotyledons</taxon>
        <taxon>Gunneridae</taxon>
        <taxon>Pentapetalae</taxon>
        <taxon>asterids</taxon>
        <taxon>lamiids</taxon>
        <taxon>Lamiales</taxon>
        <taxon>Gesneriaceae</taxon>
        <taxon>Didymocarpoideae</taxon>
        <taxon>Trichosporeae</taxon>
        <taxon>Loxocarpinae</taxon>
        <taxon>Dorcoceras</taxon>
    </lineage>
</organism>
<dbReference type="Proteomes" id="UP000250235">
    <property type="component" value="Unassembled WGS sequence"/>
</dbReference>
<proteinExistence type="predicted"/>
<name>A0A2Z7BAL6_9LAMI</name>